<organism evidence="9">
    <name type="scientific">Magallana gigas</name>
    <name type="common">Pacific oyster</name>
    <name type="synonym">Crassostrea gigas</name>
    <dbReference type="NCBI Taxonomy" id="29159"/>
    <lineage>
        <taxon>Eukaryota</taxon>
        <taxon>Metazoa</taxon>
        <taxon>Spiralia</taxon>
        <taxon>Lophotrochozoa</taxon>
        <taxon>Mollusca</taxon>
        <taxon>Bivalvia</taxon>
        <taxon>Autobranchia</taxon>
        <taxon>Pteriomorphia</taxon>
        <taxon>Ostreida</taxon>
        <taxon>Ostreoidea</taxon>
        <taxon>Ostreidae</taxon>
        <taxon>Magallana</taxon>
    </lineage>
</organism>
<proteinExistence type="predicted"/>
<dbReference type="PANTHER" id="PTHR13800">
    <property type="entry name" value="TRANSIENT RECEPTOR POTENTIAL CATION CHANNEL, SUBFAMILY M, MEMBER 6"/>
    <property type="match status" value="1"/>
</dbReference>
<keyword evidence="4" id="KW-1133">Transmembrane helix</keyword>
<accession>K1R5A9</accession>
<dbReference type="InterPro" id="IPR020837">
    <property type="entry name" value="Fibrinogen_CS"/>
</dbReference>
<keyword evidence="3" id="KW-0812">Transmembrane</keyword>
<evidence type="ECO:0000256" key="5">
    <source>
        <dbReference type="ARBA" id="ARBA00023065"/>
    </source>
</evidence>
<keyword evidence="8" id="KW-0407">Ion channel</keyword>
<dbReference type="Pfam" id="PF18139">
    <property type="entry name" value="LSDAT_euk"/>
    <property type="match status" value="1"/>
</dbReference>
<reference evidence="9" key="1">
    <citation type="journal article" date="2012" name="Nature">
        <title>The oyster genome reveals stress adaptation and complexity of shell formation.</title>
        <authorList>
            <person name="Zhang G."/>
            <person name="Fang X."/>
            <person name="Guo X."/>
            <person name="Li L."/>
            <person name="Luo R."/>
            <person name="Xu F."/>
            <person name="Yang P."/>
            <person name="Zhang L."/>
            <person name="Wang X."/>
            <person name="Qi H."/>
            <person name="Xiong Z."/>
            <person name="Que H."/>
            <person name="Xie Y."/>
            <person name="Holland P.W."/>
            <person name="Paps J."/>
            <person name="Zhu Y."/>
            <person name="Wu F."/>
            <person name="Chen Y."/>
            <person name="Wang J."/>
            <person name="Peng C."/>
            <person name="Meng J."/>
            <person name="Yang L."/>
            <person name="Liu J."/>
            <person name="Wen B."/>
            <person name="Zhang N."/>
            <person name="Huang Z."/>
            <person name="Zhu Q."/>
            <person name="Feng Y."/>
            <person name="Mount A."/>
            <person name="Hedgecock D."/>
            <person name="Xu Z."/>
            <person name="Liu Y."/>
            <person name="Domazet-Loso T."/>
            <person name="Du Y."/>
            <person name="Sun X."/>
            <person name="Zhang S."/>
            <person name="Liu B."/>
            <person name="Cheng P."/>
            <person name="Jiang X."/>
            <person name="Li J."/>
            <person name="Fan D."/>
            <person name="Wang W."/>
            <person name="Fu W."/>
            <person name="Wang T."/>
            <person name="Wang B."/>
            <person name="Zhang J."/>
            <person name="Peng Z."/>
            <person name="Li Y."/>
            <person name="Li N."/>
            <person name="Wang J."/>
            <person name="Chen M."/>
            <person name="He Y."/>
            <person name="Tan F."/>
            <person name="Song X."/>
            <person name="Zheng Q."/>
            <person name="Huang R."/>
            <person name="Yang H."/>
            <person name="Du X."/>
            <person name="Chen L."/>
            <person name="Yang M."/>
            <person name="Gaffney P.M."/>
            <person name="Wang S."/>
            <person name="Luo L."/>
            <person name="She Z."/>
            <person name="Ming Y."/>
            <person name="Huang W."/>
            <person name="Zhang S."/>
            <person name="Huang B."/>
            <person name="Zhang Y."/>
            <person name="Qu T."/>
            <person name="Ni P."/>
            <person name="Miao G."/>
            <person name="Wang J."/>
            <person name="Wang Q."/>
            <person name="Steinberg C.E."/>
            <person name="Wang H."/>
            <person name="Li N."/>
            <person name="Qian L."/>
            <person name="Zhang G."/>
            <person name="Li Y."/>
            <person name="Yang H."/>
            <person name="Liu X."/>
            <person name="Wang J."/>
            <person name="Yin Y."/>
            <person name="Wang J."/>
        </authorList>
    </citation>
    <scope>NUCLEOTIDE SEQUENCE [LARGE SCALE GENOMIC DNA]</scope>
    <source>
        <strain evidence="9">05x7-T-G4-1.051#20</strain>
    </source>
</reference>
<dbReference type="Gene3D" id="4.10.530.10">
    <property type="entry name" value="Gamma-fibrinogen Carboxyl Terminal Fragment, domain 2"/>
    <property type="match status" value="1"/>
</dbReference>
<evidence type="ECO:0000256" key="6">
    <source>
        <dbReference type="ARBA" id="ARBA00023136"/>
    </source>
</evidence>
<keyword evidence="5" id="KW-0406">Ion transport</keyword>
<evidence type="ECO:0000256" key="2">
    <source>
        <dbReference type="ARBA" id="ARBA00022448"/>
    </source>
</evidence>
<dbReference type="InterPro" id="IPR041491">
    <property type="entry name" value="TRPM_SLOG"/>
</dbReference>
<dbReference type="PROSITE" id="PS51406">
    <property type="entry name" value="FIBRINOGEN_C_2"/>
    <property type="match status" value="1"/>
</dbReference>
<keyword evidence="7" id="KW-1015">Disulfide bond</keyword>
<evidence type="ECO:0000313" key="9">
    <source>
        <dbReference type="EMBL" id="EKC29071.1"/>
    </source>
</evidence>
<dbReference type="SMART" id="SM00186">
    <property type="entry name" value="FBG"/>
    <property type="match status" value="1"/>
</dbReference>
<evidence type="ECO:0000256" key="7">
    <source>
        <dbReference type="ARBA" id="ARBA00023157"/>
    </source>
</evidence>
<dbReference type="InParanoid" id="K1R5A9"/>
<dbReference type="GO" id="GO:0099604">
    <property type="term" value="F:ligand-gated calcium channel activity"/>
    <property type="evidence" value="ECO:0007669"/>
    <property type="project" value="TreeGrafter"/>
</dbReference>
<dbReference type="InterPro" id="IPR014716">
    <property type="entry name" value="Fibrinogen_a/b/g_C_1"/>
</dbReference>
<gene>
    <name evidence="9" type="ORF">CGI_10016242</name>
</gene>
<dbReference type="HOGENOM" id="CLU_260699_0_0_1"/>
<dbReference type="InterPro" id="IPR057366">
    <property type="entry name" value="TRPM-like"/>
</dbReference>
<dbReference type="Pfam" id="PF00147">
    <property type="entry name" value="Fibrinogen_C"/>
    <property type="match status" value="1"/>
</dbReference>
<dbReference type="CDD" id="cd00087">
    <property type="entry name" value="FReD"/>
    <property type="match status" value="1"/>
</dbReference>
<dbReference type="PROSITE" id="PS00514">
    <property type="entry name" value="FIBRINOGEN_C_1"/>
    <property type="match status" value="1"/>
</dbReference>
<dbReference type="PANTHER" id="PTHR13800:SF1">
    <property type="entry name" value="TRANSIENT RECEPTOR POTENTIAL CATION CHANNEL TRPM"/>
    <property type="match status" value="1"/>
</dbReference>
<dbReference type="Gene3D" id="3.90.215.10">
    <property type="entry name" value="Gamma Fibrinogen, chain A, domain 1"/>
    <property type="match status" value="1"/>
</dbReference>
<dbReference type="InterPro" id="IPR002181">
    <property type="entry name" value="Fibrinogen_a/b/g_C_dom"/>
</dbReference>
<name>K1R5A9_MAGGI</name>
<keyword evidence="2" id="KW-0813">Transport</keyword>
<evidence type="ECO:0000256" key="3">
    <source>
        <dbReference type="ARBA" id="ARBA00022692"/>
    </source>
</evidence>
<evidence type="ECO:0000256" key="8">
    <source>
        <dbReference type="ARBA" id="ARBA00023303"/>
    </source>
</evidence>
<dbReference type="InterPro" id="IPR050927">
    <property type="entry name" value="TRPM"/>
</dbReference>
<comment type="subcellular location">
    <subcellularLocation>
        <location evidence="1">Membrane</location>
        <topology evidence="1">Multi-pass membrane protein</topology>
    </subcellularLocation>
</comment>
<dbReference type="InterPro" id="IPR036056">
    <property type="entry name" value="Fibrinogen-like_C"/>
</dbReference>
<keyword evidence="6" id="KW-0472">Membrane</keyword>
<dbReference type="Pfam" id="PF25508">
    <property type="entry name" value="TRPM2"/>
    <property type="match status" value="1"/>
</dbReference>
<sequence length="1311" mass="151008">MCENLFSAFCDGDTKRQELVRTWLSHLLCDSRRLIDSVLLCHHSKDEQKVTKLKHSLQELGPVTVTSKDEGSAAEGGGGFSEDLVIFCLSVEYVQSSEQFVRDVNTLMEGENEVTYFMMEDNFKELKKDLNSRGITKETVFFFEEPDVPSIFKIYKRKKKEAEIAHVMWKKLIPINLYADPVEMEHPKWLIKIIGHSQFVDQKELEDLLNQNVLLNEDNLYVRLSTKSDLKTVSSLIIDQWKLEQPRLLISVTGEGSQIIKNPKKCRAITNALQNIVKEKGVWFTTDGATSEISEVIGRVVEKEDVNERPIVIGIASWEYLRMNEHLVTKNGTGGFADTLAYAFKTGRSEESRISDILTHPERRFISFVNLNDDHCGLGQTILDVLLNSISDDEQKLSLALGFNNSEKAMEHVFFDNRKTQHLEDSFMTELMLKAMREGKIDFVRLLISECIDIQKFQLNNRDKLYASKYLGWDVVPSIDNIRRFVVRNITMDVFAENNIPVEMKDKYADDPYFYLMVWSILMMDLHELSVFFWQYCEEPLPSALIASGIIRKLRKGCQVTNKILADKLLKQEKEFIKLSCDVLQEFFESNPEDTERLLTRNRPRWRNLSCLEIAFRLKHRPFMSHEACKIPINKIWFGRISPENNSFRAKDLMYFVIILMVFVVSYAIAAYAVIYPDSKLDLDLVFSVLRLGYWNLYGELLLEDLEAEEPACSFDPAVYEAGTLPRCAVKHRRLVGFTMMGIYLLFANVMLLNILIAMFSDTYQRIQTQRNQKWNYERYGLVKEFQRVPVIPMPLGAIIYIHYMVRWMYRKFKKCTAVDHTKPVLTGKVLIENEMLTDLERECVYMFMKKKQEEDDASTPMTSLDVSNIPPARTIRVISRKHIITMRSSEMGSKFFLSLLNIILYFLGNTVGYTPETNLGKCFEGTSEGYILLFDRSFVDCVRECKRRPRCQALRYDRRVLICMLYPTDQIPKRDISGCYQAFRWEFIHRFALEGKCEEHHAKCNLNETCSLNTTTMEPFCEILDCAERPSRFAPNTEMVHYVDSRVGARAKIQCKSFIESSGGTKCAVCTEQGKWKMDIQCKVPESILKDCTELFSKNNTLKSGHYNISPDRKVVISAYCNMTTEEGWTVVQRRIRKDGSLNFTRNWRDYKAGFGEVTGNYWIGNDALHALTKSANTLRIQLTTFNGSTVQAEYSNFRVSDESANYTMTYSKYVAGSAVDALGGTGLQFQAKDMSFSTVDKDNDQYNDGSCARVLRGGWWYNRCSTSNLNGKNCEDGESCMTWQKTGINLRGHQDSVIMISTKNSNING</sequence>
<dbReference type="SUPFAM" id="SSF56496">
    <property type="entry name" value="Fibrinogen C-terminal domain-like"/>
    <property type="match status" value="1"/>
</dbReference>
<dbReference type="GO" id="GO:0005886">
    <property type="term" value="C:plasma membrane"/>
    <property type="evidence" value="ECO:0007669"/>
    <property type="project" value="TreeGrafter"/>
</dbReference>
<protein>
    <submittedName>
        <fullName evidence="9">Ficolin-2</fullName>
    </submittedName>
</protein>
<dbReference type="EMBL" id="JH816431">
    <property type="protein sequence ID" value="EKC29071.1"/>
    <property type="molecule type" value="Genomic_DNA"/>
</dbReference>
<evidence type="ECO:0000256" key="4">
    <source>
        <dbReference type="ARBA" id="ARBA00022989"/>
    </source>
</evidence>
<evidence type="ECO:0000256" key="1">
    <source>
        <dbReference type="ARBA" id="ARBA00004141"/>
    </source>
</evidence>